<accession>A0A5N6ATX6</accession>
<feature type="signal peptide" evidence="3">
    <location>
        <begin position="1"/>
        <end position="18"/>
    </location>
</feature>
<protein>
    <recommendedName>
        <fullName evidence="6">Squalene cyclase C-terminal domain-containing protein</fullName>
    </recommendedName>
</protein>
<dbReference type="Proteomes" id="UP000314251">
    <property type="component" value="Unassembled WGS sequence"/>
</dbReference>
<comment type="caution">
    <text evidence="4">The sequence shown here is derived from an EMBL/GenBank/DDBJ whole genome shotgun (WGS) entry which is preliminary data.</text>
</comment>
<evidence type="ECO:0000256" key="2">
    <source>
        <dbReference type="SAM" id="Phobius"/>
    </source>
</evidence>
<evidence type="ECO:0000313" key="4">
    <source>
        <dbReference type="EMBL" id="KAB8171199.1"/>
    </source>
</evidence>
<feature type="chain" id="PRO_5024399471" description="Squalene cyclase C-terminal domain-containing protein" evidence="3">
    <location>
        <begin position="19"/>
        <end position="535"/>
    </location>
</feature>
<dbReference type="InterPro" id="IPR008930">
    <property type="entry name" value="Terpenoid_cyclase/PrenylTrfase"/>
</dbReference>
<organism evidence="4 5">
    <name type="scientific">Streptomyces mimosae</name>
    <dbReference type="NCBI Taxonomy" id="2586635"/>
    <lineage>
        <taxon>Bacteria</taxon>
        <taxon>Bacillati</taxon>
        <taxon>Actinomycetota</taxon>
        <taxon>Actinomycetes</taxon>
        <taxon>Kitasatosporales</taxon>
        <taxon>Streptomycetaceae</taxon>
        <taxon>Streptomyces</taxon>
    </lineage>
</organism>
<keyword evidence="3" id="KW-0732">Signal</keyword>
<gene>
    <name evidence="4" type="ORF">FH607_000185</name>
</gene>
<feature type="compositionally biased region" description="Basic and acidic residues" evidence="1">
    <location>
        <begin position="519"/>
        <end position="535"/>
    </location>
</feature>
<feature type="compositionally biased region" description="Low complexity" evidence="1">
    <location>
        <begin position="256"/>
        <end position="281"/>
    </location>
</feature>
<dbReference type="SUPFAM" id="SSF48239">
    <property type="entry name" value="Terpenoid cyclases/Protein prenyltransferases"/>
    <property type="match status" value="1"/>
</dbReference>
<dbReference type="Gene3D" id="1.50.10.20">
    <property type="match status" value="1"/>
</dbReference>
<dbReference type="OrthoDB" id="3852853at2"/>
<reference evidence="4" key="1">
    <citation type="submission" date="2019-10" db="EMBL/GenBank/DDBJ databases">
        <title>Nonomuraea sp. nov., isolated from Phyllanthus amarus.</title>
        <authorList>
            <person name="Klykleung N."/>
            <person name="Tanasupawat S."/>
        </authorList>
    </citation>
    <scope>NUCLEOTIDE SEQUENCE [LARGE SCALE GENOMIC DNA]</scope>
    <source>
        <strain evidence="4">3MP-10</strain>
    </source>
</reference>
<feature type="transmembrane region" description="Helical" evidence="2">
    <location>
        <begin position="417"/>
        <end position="438"/>
    </location>
</feature>
<evidence type="ECO:0008006" key="6">
    <source>
        <dbReference type="Google" id="ProtNLM"/>
    </source>
</evidence>
<proteinExistence type="predicted"/>
<feature type="region of interest" description="Disordered" evidence="1">
    <location>
        <begin position="450"/>
        <end position="535"/>
    </location>
</feature>
<evidence type="ECO:0000256" key="1">
    <source>
        <dbReference type="SAM" id="MobiDB-lite"/>
    </source>
</evidence>
<sequence length="535" mass="52407">MAVLAVTAGVALAPAAVADETPAPPPAKAPDGLFGDADPQYDGVWRQSYALLAQHTAGYTPADEAVDWLVGQQCADGSFLPFRADAEQPCADVTASDSNATALAVQALAAVGGRQDAVDAGVAWLTGVQNEDGGWGLNPGSASDANSTAVVIGALAATGTDPAEVRREGSSPYSALGDLQLGCDAPEDQRGAFAWQPDPETGELYGSDMATVDAVLAAYGSGLLVDPETPEAPVTPLDCGAGDEGSDGEGADGEETGAASESPGSESPGSESPGSESSAEGLSPQARAGSAGAAQLLGTLEASEDHLESTPPGGETQPDFATTARAVLALAAGGHREAASAPLEWLRAHHGEWTDYANNPTAVSLLVLAAHATGGSAEDFGGTDLLAQLGRLGPAPTESPGDEGGSGEGDADDGVSALPWIIGLGLVAGIGIGVLLSFRRRAAAAAGEADGAALAGRAEGAGGDAERAARAGDTEGAENAVRAEGAEGSGDAGGAGRRDSGTGAGAEDAAGGGAEDVDGSGKGEGSEGERRPEQP</sequence>
<keyword evidence="2" id="KW-0812">Transmembrane</keyword>
<evidence type="ECO:0000313" key="5">
    <source>
        <dbReference type="Proteomes" id="UP000314251"/>
    </source>
</evidence>
<feature type="compositionally biased region" description="Basic and acidic residues" evidence="1">
    <location>
        <begin position="464"/>
        <end position="473"/>
    </location>
</feature>
<keyword evidence="2" id="KW-1133">Transmembrane helix</keyword>
<keyword evidence="2" id="KW-0472">Membrane</keyword>
<dbReference type="EMBL" id="VDLY02000001">
    <property type="protein sequence ID" value="KAB8171199.1"/>
    <property type="molecule type" value="Genomic_DNA"/>
</dbReference>
<keyword evidence="5" id="KW-1185">Reference proteome</keyword>
<dbReference type="AlphaFoldDB" id="A0A5N6ATX6"/>
<name>A0A5N6ATX6_9ACTN</name>
<feature type="region of interest" description="Disordered" evidence="1">
    <location>
        <begin position="227"/>
        <end position="291"/>
    </location>
</feature>
<feature type="compositionally biased region" description="Acidic residues" evidence="1">
    <location>
        <begin position="244"/>
        <end position="255"/>
    </location>
</feature>
<evidence type="ECO:0000256" key="3">
    <source>
        <dbReference type="SAM" id="SignalP"/>
    </source>
</evidence>
<feature type="region of interest" description="Disordered" evidence="1">
    <location>
        <begin position="388"/>
        <end position="412"/>
    </location>
</feature>